<dbReference type="GO" id="GO:0045087">
    <property type="term" value="P:innate immune response"/>
    <property type="evidence" value="ECO:0007669"/>
    <property type="project" value="UniProtKB-KW"/>
</dbReference>
<dbReference type="InterPro" id="IPR006574">
    <property type="entry name" value="PRY"/>
</dbReference>
<evidence type="ECO:0000259" key="8">
    <source>
        <dbReference type="PROSITE" id="PS50089"/>
    </source>
</evidence>
<dbReference type="PROSITE" id="PS00518">
    <property type="entry name" value="ZF_RING_1"/>
    <property type="match status" value="1"/>
</dbReference>
<feature type="domain" description="RING-type" evidence="8">
    <location>
        <begin position="47"/>
        <end position="87"/>
    </location>
</feature>
<sequence length="580" mass="66512">MCLMRRYWLRWSHPSPRRNANVRIKRTTSTQAMAYSSNILSEEQFQCSICLDVFTDPVSTPCGHNFCMACIRGYWDSTDLCQCPMCKETFDRRPELRVNTFISEMAAQVKKLAPVEVTPITTGQPMAKPGEVLCDVCTDRKLKALKSCLMCLVSYCETHLEPHQRIAALMKHKLINPLENLEDRVCAKHERPLELFCRSDQKYVCQICTETDHKTHNTVPMEEECGERKAHLWKTKGKAQQMIHERVQKVKEMQHSVEHSKKETEKEIVGSVEVFTALVRFIERSQAELIEVIEEKQRAAERQAEGLIKELEQEITELQRRCTELEQLSHTEDHLHLLQSSPSLCTLPSTKDWTEISVHSSLCVGTVMRAVSHMEKALTKEMEKLPEIKLKRIEQYAVDVTLDPGTANPFLIISEDRKQVRYDDIIQDLPTNPERFDPAVCIMGKEGFSSGRSYYEVQVEGKTRWALGLARESINRKGSITLNLINGFYTVRLRRDEYVANAEHSVPLSLNEKPRKVGVYVDYEEGDVSFYNVEARSHIYSFTGCTFTERLYPFFFAGDNNGGKNTAPIIICPVKSLSLV</sequence>
<dbReference type="InterPro" id="IPR000315">
    <property type="entry name" value="Znf_B-box"/>
</dbReference>
<evidence type="ECO:0000259" key="10">
    <source>
        <dbReference type="PROSITE" id="PS50188"/>
    </source>
</evidence>
<dbReference type="GO" id="GO:0005737">
    <property type="term" value="C:cytoplasm"/>
    <property type="evidence" value="ECO:0007669"/>
    <property type="project" value="UniProtKB-ARBA"/>
</dbReference>
<evidence type="ECO:0000313" key="12">
    <source>
        <dbReference type="Proteomes" id="UP001356427"/>
    </source>
</evidence>
<evidence type="ECO:0008006" key="13">
    <source>
        <dbReference type="Google" id="ProtNLM"/>
    </source>
</evidence>
<dbReference type="EMBL" id="JAGTTL010000008">
    <property type="protein sequence ID" value="KAK6319153.1"/>
    <property type="molecule type" value="Genomic_DNA"/>
</dbReference>
<dbReference type="FunFam" id="2.60.120.920:FF:000004">
    <property type="entry name" value="Butyrophilin subfamily 1 member A1"/>
    <property type="match status" value="1"/>
</dbReference>
<feature type="domain" description="B30.2/SPRY" evidence="10">
    <location>
        <begin position="380"/>
        <end position="576"/>
    </location>
</feature>
<keyword evidence="7" id="KW-0175">Coiled coil</keyword>
<dbReference type="SMART" id="SM00449">
    <property type="entry name" value="SPRY"/>
    <property type="match status" value="1"/>
</dbReference>
<dbReference type="PANTHER" id="PTHR25465">
    <property type="entry name" value="B-BOX DOMAIN CONTAINING"/>
    <property type="match status" value="1"/>
</dbReference>
<accession>A0AAN8LUY7</accession>
<keyword evidence="3 6" id="KW-0863">Zinc-finger</keyword>
<dbReference type="Gene3D" id="4.10.830.40">
    <property type="match status" value="1"/>
</dbReference>
<evidence type="ECO:0000259" key="9">
    <source>
        <dbReference type="PROSITE" id="PS50119"/>
    </source>
</evidence>
<dbReference type="InterPro" id="IPR001870">
    <property type="entry name" value="B30.2/SPRY"/>
</dbReference>
<dbReference type="PROSITE" id="PS50089">
    <property type="entry name" value="ZF_RING_2"/>
    <property type="match status" value="1"/>
</dbReference>
<dbReference type="CDD" id="cd13733">
    <property type="entry name" value="SPRY_PRY_C-I_1"/>
    <property type="match status" value="1"/>
</dbReference>
<evidence type="ECO:0000256" key="4">
    <source>
        <dbReference type="ARBA" id="ARBA00022833"/>
    </source>
</evidence>
<dbReference type="PROSITE" id="PS50188">
    <property type="entry name" value="B302_SPRY"/>
    <property type="match status" value="1"/>
</dbReference>
<dbReference type="SMART" id="SM00184">
    <property type="entry name" value="RING"/>
    <property type="match status" value="1"/>
</dbReference>
<dbReference type="InterPro" id="IPR013083">
    <property type="entry name" value="Znf_RING/FYVE/PHD"/>
</dbReference>
<dbReference type="SUPFAM" id="SSF57845">
    <property type="entry name" value="B-box zinc-binding domain"/>
    <property type="match status" value="1"/>
</dbReference>
<name>A0AAN8LUY7_9TELE</name>
<dbReference type="SUPFAM" id="SSF57850">
    <property type="entry name" value="RING/U-box"/>
    <property type="match status" value="1"/>
</dbReference>
<dbReference type="Pfam" id="PF13445">
    <property type="entry name" value="zf-RING_UBOX"/>
    <property type="match status" value="1"/>
</dbReference>
<dbReference type="SMART" id="SM00336">
    <property type="entry name" value="BBOX"/>
    <property type="match status" value="1"/>
</dbReference>
<dbReference type="Pfam" id="PF25600">
    <property type="entry name" value="TRIM_CC"/>
    <property type="match status" value="1"/>
</dbReference>
<dbReference type="Pfam" id="PF13765">
    <property type="entry name" value="PRY"/>
    <property type="match status" value="1"/>
</dbReference>
<dbReference type="SUPFAM" id="SSF49899">
    <property type="entry name" value="Concanavalin A-like lectins/glucanases"/>
    <property type="match status" value="1"/>
</dbReference>
<dbReference type="Gene3D" id="3.30.160.60">
    <property type="entry name" value="Classic Zinc Finger"/>
    <property type="match status" value="1"/>
</dbReference>
<dbReference type="PROSITE" id="PS50119">
    <property type="entry name" value="ZF_BBOX"/>
    <property type="match status" value="1"/>
</dbReference>
<feature type="coiled-coil region" evidence="7">
    <location>
        <begin position="282"/>
        <end position="328"/>
    </location>
</feature>
<evidence type="ECO:0000256" key="3">
    <source>
        <dbReference type="ARBA" id="ARBA00022771"/>
    </source>
</evidence>
<comment type="caution">
    <text evidence="11">The sequence shown here is derived from an EMBL/GenBank/DDBJ whole genome shotgun (WGS) entry which is preliminary data.</text>
</comment>
<dbReference type="InterPro" id="IPR017907">
    <property type="entry name" value="Znf_RING_CS"/>
</dbReference>
<dbReference type="InterPro" id="IPR058030">
    <property type="entry name" value="TRIM8/14/16/25/29/45/65_CC"/>
</dbReference>
<dbReference type="Pfam" id="PF00622">
    <property type="entry name" value="SPRY"/>
    <property type="match status" value="1"/>
</dbReference>
<evidence type="ECO:0000256" key="1">
    <source>
        <dbReference type="ARBA" id="ARBA00022588"/>
    </source>
</evidence>
<dbReference type="InterPro" id="IPR001841">
    <property type="entry name" value="Znf_RING"/>
</dbReference>
<evidence type="ECO:0000313" key="11">
    <source>
        <dbReference type="EMBL" id="KAK6319153.1"/>
    </source>
</evidence>
<dbReference type="InterPro" id="IPR013320">
    <property type="entry name" value="ConA-like_dom_sf"/>
</dbReference>
<dbReference type="PRINTS" id="PR01407">
    <property type="entry name" value="BUTYPHLNCDUF"/>
</dbReference>
<dbReference type="Pfam" id="PF00643">
    <property type="entry name" value="zf-B_box"/>
    <property type="match status" value="1"/>
</dbReference>
<dbReference type="Proteomes" id="UP001356427">
    <property type="component" value="Unassembled WGS sequence"/>
</dbReference>
<keyword evidence="2" id="KW-0479">Metal-binding</keyword>
<dbReference type="InterPro" id="IPR051051">
    <property type="entry name" value="E3_ubiq-ligase_TRIM/RNF"/>
</dbReference>
<dbReference type="CDD" id="cd19769">
    <property type="entry name" value="Bbox2_TRIM16-like"/>
    <property type="match status" value="1"/>
</dbReference>
<dbReference type="Gene3D" id="3.30.40.10">
    <property type="entry name" value="Zinc/RING finger domain, C3HC4 (zinc finger)"/>
    <property type="match status" value="1"/>
</dbReference>
<evidence type="ECO:0000256" key="5">
    <source>
        <dbReference type="ARBA" id="ARBA00022859"/>
    </source>
</evidence>
<dbReference type="InterPro" id="IPR043136">
    <property type="entry name" value="B30.2/SPRY_sf"/>
</dbReference>
<proteinExistence type="predicted"/>
<organism evidence="11 12">
    <name type="scientific">Coregonus suidteri</name>
    <dbReference type="NCBI Taxonomy" id="861788"/>
    <lineage>
        <taxon>Eukaryota</taxon>
        <taxon>Metazoa</taxon>
        <taxon>Chordata</taxon>
        <taxon>Craniata</taxon>
        <taxon>Vertebrata</taxon>
        <taxon>Euteleostomi</taxon>
        <taxon>Actinopterygii</taxon>
        <taxon>Neopterygii</taxon>
        <taxon>Teleostei</taxon>
        <taxon>Protacanthopterygii</taxon>
        <taxon>Salmoniformes</taxon>
        <taxon>Salmonidae</taxon>
        <taxon>Coregoninae</taxon>
        <taxon>Coregonus</taxon>
    </lineage>
</organism>
<evidence type="ECO:0000256" key="2">
    <source>
        <dbReference type="ARBA" id="ARBA00022723"/>
    </source>
</evidence>
<keyword evidence="12" id="KW-1185">Reference proteome</keyword>
<dbReference type="Gene3D" id="2.60.120.920">
    <property type="match status" value="1"/>
</dbReference>
<dbReference type="PANTHER" id="PTHR25465:SF32">
    <property type="entry name" value="BLOODTHIRSTY-RELATED GENE FAMILY, MEMBER 16 ISOFORM X1-RELATED"/>
    <property type="match status" value="1"/>
</dbReference>
<dbReference type="SMART" id="SM00589">
    <property type="entry name" value="PRY"/>
    <property type="match status" value="1"/>
</dbReference>
<keyword evidence="1" id="KW-0399">Innate immunity</keyword>
<feature type="domain" description="B box-type" evidence="9">
    <location>
        <begin position="181"/>
        <end position="221"/>
    </location>
</feature>
<gene>
    <name evidence="11" type="ORF">J4Q44_G00103640</name>
</gene>
<dbReference type="InterPro" id="IPR003877">
    <property type="entry name" value="SPRY_dom"/>
</dbReference>
<dbReference type="InterPro" id="IPR027370">
    <property type="entry name" value="Znf-RING_euk"/>
</dbReference>
<evidence type="ECO:0000256" key="7">
    <source>
        <dbReference type="SAM" id="Coils"/>
    </source>
</evidence>
<protein>
    <recommendedName>
        <fullName evidence="13">E3 ubiquitin-protein ligase TRIM39-like</fullName>
    </recommendedName>
</protein>
<keyword evidence="5" id="KW-0391">Immunity</keyword>
<evidence type="ECO:0000256" key="6">
    <source>
        <dbReference type="PROSITE-ProRule" id="PRU00024"/>
    </source>
</evidence>
<keyword evidence="4" id="KW-0862">Zinc</keyword>
<dbReference type="InterPro" id="IPR003879">
    <property type="entry name" value="Butyrophylin_SPRY"/>
</dbReference>
<reference evidence="11 12" key="1">
    <citation type="submission" date="2021-04" db="EMBL/GenBank/DDBJ databases">
        <authorList>
            <person name="De Guttry C."/>
            <person name="Zahm M."/>
            <person name="Klopp C."/>
            <person name="Cabau C."/>
            <person name="Louis A."/>
            <person name="Berthelot C."/>
            <person name="Parey E."/>
            <person name="Roest Crollius H."/>
            <person name="Montfort J."/>
            <person name="Robinson-Rechavi M."/>
            <person name="Bucao C."/>
            <person name="Bouchez O."/>
            <person name="Gislard M."/>
            <person name="Lluch J."/>
            <person name="Milhes M."/>
            <person name="Lampietro C."/>
            <person name="Lopez Roques C."/>
            <person name="Donnadieu C."/>
            <person name="Braasch I."/>
            <person name="Desvignes T."/>
            <person name="Postlethwait J."/>
            <person name="Bobe J."/>
            <person name="Wedekind C."/>
            <person name="Guiguen Y."/>
        </authorList>
    </citation>
    <scope>NUCLEOTIDE SEQUENCE [LARGE SCALE GENOMIC DNA]</scope>
    <source>
        <strain evidence="11">Cs_M1</strain>
        <tissue evidence="11">Blood</tissue>
    </source>
</reference>
<dbReference type="GO" id="GO:0008270">
    <property type="term" value="F:zinc ion binding"/>
    <property type="evidence" value="ECO:0007669"/>
    <property type="project" value="UniProtKB-KW"/>
</dbReference>
<dbReference type="AlphaFoldDB" id="A0AAN8LUY7"/>